<dbReference type="AlphaFoldDB" id="A0A5A9GIR0"/>
<evidence type="ECO:0000313" key="3">
    <source>
        <dbReference type="Proteomes" id="UP000324927"/>
    </source>
</evidence>
<protein>
    <submittedName>
        <fullName evidence="2">SDR family oxidoreductase</fullName>
    </submittedName>
</protein>
<comment type="caution">
    <text evidence="2">The sequence shown here is derived from an EMBL/GenBank/DDBJ whole genome shotgun (WGS) entry which is preliminary data.</text>
</comment>
<dbReference type="Proteomes" id="UP000324927">
    <property type="component" value="Unassembled WGS sequence"/>
</dbReference>
<dbReference type="InterPro" id="IPR036291">
    <property type="entry name" value="NAD(P)-bd_dom_sf"/>
</dbReference>
<dbReference type="PANTHER" id="PTHR43245">
    <property type="entry name" value="BIFUNCTIONAL POLYMYXIN RESISTANCE PROTEIN ARNA"/>
    <property type="match status" value="1"/>
</dbReference>
<feature type="domain" description="NAD-dependent epimerase/dehydratase" evidence="1">
    <location>
        <begin position="10"/>
        <end position="243"/>
    </location>
</feature>
<name>A0A5A9GIR0_AZOLI</name>
<evidence type="ECO:0000313" key="2">
    <source>
        <dbReference type="EMBL" id="KAA0593735.1"/>
    </source>
</evidence>
<evidence type="ECO:0000259" key="1">
    <source>
        <dbReference type="Pfam" id="PF01370"/>
    </source>
</evidence>
<accession>A0A5A9GIR0</accession>
<dbReference type="CDD" id="cd08946">
    <property type="entry name" value="SDR_e"/>
    <property type="match status" value="1"/>
</dbReference>
<dbReference type="EMBL" id="VTTN01000010">
    <property type="protein sequence ID" value="KAA0593735.1"/>
    <property type="molecule type" value="Genomic_DNA"/>
</dbReference>
<dbReference type="SUPFAM" id="SSF51735">
    <property type="entry name" value="NAD(P)-binding Rossmann-fold domains"/>
    <property type="match status" value="1"/>
</dbReference>
<sequence>MAENIPFKRVLVTGGAGYVGSALVPRLLAAGYQVVVYDLMLFGTDMLPKDDTALSIVKADIRNAADFARAVAGVDAVIHLACISNDPSFELDEALSTTINYDAFEPMVQAARAAGVRRFIYASSSSVYGISEAADVTEEHPLLPLTLYSKYKAMCETVLARYQAPDFTCVTIRPSTVCGYAPRLRLDLTVNILTNHAINNRRITVFGGEQMRPNIHIDDMVDLYLLLLRLPAETIAGEVFNAGYGNLKVAEIAEIVRKVVMEEFPDLGPIDIVRTPTDDNRSYHVNSDKIRQAIGFEANRSVEDAVRDLCHAFRDGRIPDSLTDDTYFNVRTMKALALS</sequence>
<dbReference type="InterPro" id="IPR001509">
    <property type="entry name" value="Epimerase_deHydtase"/>
</dbReference>
<dbReference type="PANTHER" id="PTHR43245:SF23">
    <property type="entry name" value="NAD(P)-BINDING DOMAIN-CONTAINING PROTEIN"/>
    <property type="match status" value="1"/>
</dbReference>
<dbReference type="Gene3D" id="3.40.50.720">
    <property type="entry name" value="NAD(P)-binding Rossmann-like Domain"/>
    <property type="match status" value="1"/>
</dbReference>
<dbReference type="OrthoDB" id="9795501at2"/>
<keyword evidence="3" id="KW-1185">Reference proteome</keyword>
<gene>
    <name evidence="2" type="ORF">FZ942_22865</name>
</gene>
<reference evidence="2 3" key="1">
    <citation type="submission" date="2019-08" db="EMBL/GenBank/DDBJ databases">
        <authorList>
            <person name="Grouzdev D."/>
            <person name="Tikhonova E."/>
            <person name="Kravchenko I."/>
        </authorList>
    </citation>
    <scope>NUCLEOTIDE SEQUENCE [LARGE SCALE GENOMIC DNA]</scope>
    <source>
        <strain evidence="2 3">59b</strain>
    </source>
</reference>
<dbReference type="Pfam" id="PF01370">
    <property type="entry name" value="Epimerase"/>
    <property type="match status" value="1"/>
</dbReference>
<proteinExistence type="predicted"/>
<organism evidence="2 3">
    <name type="scientific">Azospirillum lipoferum</name>
    <dbReference type="NCBI Taxonomy" id="193"/>
    <lineage>
        <taxon>Bacteria</taxon>
        <taxon>Pseudomonadati</taxon>
        <taxon>Pseudomonadota</taxon>
        <taxon>Alphaproteobacteria</taxon>
        <taxon>Rhodospirillales</taxon>
        <taxon>Azospirillaceae</taxon>
        <taxon>Azospirillum</taxon>
    </lineage>
</organism>
<dbReference type="InterPro" id="IPR050177">
    <property type="entry name" value="Lipid_A_modif_metabolic_enz"/>
</dbReference>